<keyword evidence="8" id="KW-1185">Reference proteome</keyword>
<organism evidence="7 8">
    <name type="scientific">Trinickia violacea</name>
    <dbReference type="NCBI Taxonomy" id="2571746"/>
    <lineage>
        <taxon>Bacteria</taxon>
        <taxon>Pseudomonadati</taxon>
        <taxon>Pseudomonadota</taxon>
        <taxon>Betaproteobacteria</taxon>
        <taxon>Burkholderiales</taxon>
        <taxon>Burkholderiaceae</taxon>
        <taxon>Trinickia</taxon>
    </lineage>
</organism>
<dbReference type="PROSITE" id="PS50949">
    <property type="entry name" value="HTH_GNTR"/>
    <property type="match status" value="1"/>
</dbReference>
<dbReference type="GO" id="GO:0008483">
    <property type="term" value="F:transaminase activity"/>
    <property type="evidence" value="ECO:0007669"/>
    <property type="project" value="UniProtKB-KW"/>
</dbReference>
<dbReference type="GO" id="GO:0030170">
    <property type="term" value="F:pyridoxal phosphate binding"/>
    <property type="evidence" value="ECO:0007669"/>
    <property type="project" value="InterPro"/>
</dbReference>
<keyword evidence="5" id="KW-0804">Transcription</keyword>
<dbReference type="SUPFAM" id="SSF53383">
    <property type="entry name" value="PLP-dependent transferases"/>
    <property type="match status" value="1"/>
</dbReference>
<dbReference type="SUPFAM" id="SSF46785">
    <property type="entry name" value="Winged helix' DNA-binding domain"/>
    <property type="match status" value="1"/>
</dbReference>
<dbReference type="InterPro" id="IPR015421">
    <property type="entry name" value="PyrdxlP-dep_Trfase_major"/>
</dbReference>
<evidence type="ECO:0000313" key="7">
    <source>
        <dbReference type="EMBL" id="QCP52846.1"/>
    </source>
</evidence>
<dbReference type="InterPro" id="IPR004839">
    <property type="entry name" value="Aminotransferase_I/II_large"/>
</dbReference>
<dbReference type="PRINTS" id="PR00035">
    <property type="entry name" value="HTHGNTR"/>
</dbReference>
<feature type="domain" description="HTH gntR-type" evidence="6">
    <location>
        <begin position="25"/>
        <end position="93"/>
    </location>
</feature>
<dbReference type="InterPro" id="IPR000524">
    <property type="entry name" value="Tscrpt_reg_HTH_GntR"/>
</dbReference>
<dbReference type="Pfam" id="PF00155">
    <property type="entry name" value="Aminotran_1_2"/>
    <property type="match status" value="1"/>
</dbReference>
<keyword evidence="3" id="KW-0805">Transcription regulation</keyword>
<dbReference type="CDD" id="cd07377">
    <property type="entry name" value="WHTH_GntR"/>
    <property type="match status" value="1"/>
</dbReference>
<dbReference type="KEGG" id="tvl:FAZ95_27410"/>
<sequence length="496" mass="55069">MPHGKTCIREGGHVGDLLIRLDGTGPIQQQVYEGIYAALEDGRLEPGQRLPASRTWALQLGVSRNTIREATAALMAEGWLEARTGSGLFVRAIPSPSRSPTTSPAIRLRLSEWSERLPVERFVLPQKDVDVDFRPGAVSSDVEQVFRRKRLARWPSDMEPGRLSEYSQPEGDARLRERIAAYLRQSRSVRCTGADIVITTGTHQSLDLLSRLLLGPGTSFAVEDPGFPVVADIARLSGSELYRLQVDEQGVKVEDIPEGIAGLYCTPNHQFPLGVTLSPERRKALLARAAIDDFVILEDDYDCEFYYGTMPSPCLQSADREQRVIYLGSLSKTLAPAFRLGFIVSPPWLLDRLRRAKWIVDRQTSTHVQNTLLQFMVSGDFATHLNSSRMEYKRRRATLLEAIRNHLSTWLTPLDSTCGLHISTRVNAGYDVDALCRIADEEGVGIYRGDIFSSVGRASDILVFGFGGTPVQQITKGISLLASGWQSEDRSLRSCP</sequence>
<dbReference type="Gene3D" id="1.10.10.10">
    <property type="entry name" value="Winged helix-like DNA-binding domain superfamily/Winged helix DNA-binding domain"/>
    <property type="match status" value="1"/>
</dbReference>
<keyword evidence="4" id="KW-0238">DNA-binding</keyword>
<evidence type="ECO:0000256" key="2">
    <source>
        <dbReference type="ARBA" id="ARBA00022898"/>
    </source>
</evidence>
<evidence type="ECO:0000256" key="1">
    <source>
        <dbReference type="ARBA" id="ARBA00005384"/>
    </source>
</evidence>
<dbReference type="EMBL" id="CP040078">
    <property type="protein sequence ID" value="QCP52846.1"/>
    <property type="molecule type" value="Genomic_DNA"/>
</dbReference>
<dbReference type="Pfam" id="PF00392">
    <property type="entry name" value="GntR"/>
    <property type="match status" value="1"/>
</dbReference>
<dbReference type="CDD" id="cd00609">
    <property type="entry name" value="AAT_like"/>
    <property type="match status" value="1"/>
</dbReference>
<dbReference type="PANTHER" id="PTHR46577">
    <property type="entry name" value="HTH-TYPE TRANSCRIPTIONAL REGULATORY PROTEIN GABR"/>
    <property type="match status" value="1"/>
</dbReference>
<evidence type="ECO:0000256" key="4">
    <source>
        <dbReference type="ARBA" id="ARBA00023125"/>
    </source>
</evidence>
<comment type="similarity">
    <text evidence="1">In the C-terminal section; belongs to the class-I pyridoxal-phosphate-dependent aminotransferase family.</text>
</comment>
<gene>
    <name evidence="7" type="ORF">FAZ95_27410</name>
</gene>
<keyword evidence="7" id="KW-0032">Aminotransferase</keyword>
<protein>
    <submittedName>
        <fullName evidence="7">PLP-dependent aminotransferase family protein</fullName>
    </submittedName>
</protein>
<proteinExistence type="inferred from homology"/>
<name>A0A4P8IWN3_9BURK</name>
<keyword evidence="7" id="KW-0808">Transferase</keyword>
<dbReference type="GO" id="GO:0003700">
    <property type="term" value="F:DNA-binding transcription factor activity"/>
    <property type="evidence" value="ECO:0007669"/>
    <property type="project" value="InterPro"/>
</dbReference>
<dbReference type="OrthoDB" id="1040417at2"/>
<keyword evidence="2" id="KW-0663">Pyridoxal phosphate</keyword>
<dbReference type="Proteomes" id="UP000298656">
    <property type="component" value="Chromosome 2"/>
</dbReference>
<dbReference type="InterPro" id="IPR036388">
    <property type="entry name" value="WH-like_DNA-bd_sf"/>
</dbReference>
<dbReference type="GO" id="GO:0003677">
    <property type="term" value="F:DNA binding"/>
    <property type="evidence" value="ECO:0007669"/>
    <property type="project" value="UniProtKB-KW"/>
</dbReference>
<dbReference type="InterPro" id="IPR051446">
    <property type="entry name" value="HTH_trans_reg/aminotransferase"/>
</dbReference>
<dbReference type="Gene3D" id="3.40.640.10">
    <property type="entry name" value="Type I PLP-dependent aspartate aminotransferase-like (Major domain)"/>
    <property type="match status" value="1"/>
</dbReference>
<evidence type="ECO:0000313" key="8">
    <source>
        <dbReference type="Proteomes" id="UP000298656"/>
    </source>
</evidence>
<dbReference type="PANTHER" id="PTHR46577:SF1">
    <property type="entry name" value="HTH-TYPE TRANSCRIPTIONAL REGULATORY PROTEIN GABR"/>
    <property type="match status" value="1"/>
</dbReference>
<dbReference type="AlphaFoldDB" id="A0A4P8IWN3"/>
<reference evidence="7 8" key="1">
    <citation type="submission" date="2019-05" db="EMBL/GenBank/DDBJ databases">
        <title>Burkholderia sp. DHOD12, isolated from subtropical forest soil.</title>
        <authorList>
            <person name="Gao Z.-H."/>
            <person name="Qiu L.-H."/>
        </authorList>
    </citation>
    <scope>NUCLEOTIDE SEQUENCE [LARGE SCALE GENOMIC DNA]</scope>
    <source>
        <strain evidence="7 8">DHOD12</strain>
    </source>
</reference>
<evidence type="ECO:0000256" key="5">
    <source>
        <dbReference type="ARBA" id="ARBA00023163"/>
    </source>
</evidence>
<dbReference type="InterPro" id="IPR015424">
    <property type="entry name" value="PyrdxlP-dep_Trfase"/>
</dbReference>
<accession>A0A4P8IWN3</accession>
<dbReference type="SMART" id="SM00345">
    <property type="entry name" value="HTH_GNTR"/>
    <property type="match status" value="1"/>
</dbReference>
<evidence type="ECO:0000259" key="6">
    <source>
        <dbReference type="PROSITE" id="PS50949"/>
    </source>
</evidence>
<evidence type="ECO:0000256" key="3">
    <source>
        <dbReference type="ARBA" id="ARBA00023015"/>
    </source>
</evidence>
<dbReference type="InterPro" id="IPR036390">
    <property type="entry name" value="WH_DNA-bd_sf"/>
</dbReference>